<feature type="transmembrane region" description="Helical" evidence="1">
    <location>
        <begin position="127"/>
        <end position="148"/>
    </location>
</feature>
<protein>
    <submittedName>
        <fullName evidence="2">Uncharacterized protein</fullName>
    </submittedName>
</protein>
<keyword evidence="1" id="KW-1133">Transmembrane helix</keyword>
<keyword evidence="1" id="KW-0812">Transmembrane</keyword>
<feature type="transmembrane region" description="Helical" evidence="1">
    <location>
        <begin position="51"/>
        <end position="71"/>
    </location>
</feature>
<feature type="transmembrane region" description="Helical" evidence="1">
    <location>
        <begin position="261"/>
        <end position="281"/>
    </location>
</feature>
<dbReference type="EMBL" id="JARIHO010000017">
    <property type="protein sequence ID" value="KAJ7348486.1"/>
    <property type="molecule type" value="Genomic_DNA"/>
</dbReference>
<dbReference type="AlphaFoldDB" id="A0AAD7A2Y6"/>
<feature type="transmembrane region" description="Helical" evidence="1">
    <location>
        <begin position="234"/>
        <end position="255"/>
    </location>
</feature>
<evidence type="ECO:0000256" key="1">
    <source>
        <dbReference type="SAM" id="Phobius"/>
    </source>
</evidence>
<organism evidence="2 3">
    <name type="scientific">Mycena albidolilacea</name>
    <dbReference type="NCBI Taxonomy" id="1033008"/>
    <lineage>
        <taxon>Eukaryota</taxon>
        <taxon>Fungi</taxon>
        <taxon>Dikarya</taxon>
        <taxon>Basidiomycota</taxon>
        <taxon>Agaricomycotina</taxon>
        <taxon>Agaricomycetes</taxon>
        <taxon>Agaricomycetidae</taxon>
        <taxon>Agaricales</taxon>
        <taxon>Marasmiineae</taxon>
        <taxon>Mycenaceae</taxon>
        <taxon>Mycena</taxon>
    </lineage>
</organism>
<comment type="caution">
    <text evidence="2">The sequence shown here is derived from an EMBL/GenBank/DDBJ whole genome shotgun (WGS) entry which is preliminary data.</text>
</comment>
<name>A0AAD7A2Y6_9AGAR</name>
<keyword evidence="1" id="KW-0472">Membrane</keyword>
<feature type="transmembrane region" description="Helical" evidence="1">
    <location>
        <begin position="192"/>
        <end position="214"/>
    </location>
</feature>
<sequence>MTAVARASTLRHWLPLLTWAAIKHAISQIPFQPPNMSELTTIMVGMATGNFFYGIYFNLFVTSTYLLVNRFSTGKSLDVYRSMMFVSGVVLFLTVTANAVLITVRIFQGFLLFDEGPAAFFGDNRQPTALALVVSIISMLVNDAIMIYRLWIVWSRARLVIIFPVLALLGLTVTMILTVIELSRTDSIALTLSLTPSFVLTLATNVYCTGGIFWKLWSATTACTPVDGTNLRDVLAMIIESSLLYTSWALFYTITHQINSNVQYVAIATLPPVAGISNTLIQTRLGMGKTIRGLNNSSNTTTGAIRFVQPRGSAGVTSAIPDDFEMKSVGIA</sequence>
<accession>A0AAD7A2Y6</accession>
<feature type="transmembrane region" description="Helical" evidence="1">
    <location>
        <begin position="160"/>
        <end position="180"/>
    </location>
</feature>
<evidence type="ECO:0000313" key="3">
    <source>
        <dbReference type="Proteomes" id="UP001218218"/>
    </source>
</evidence>
<gene>
    <name evidence="2" type="ORF">DFH08DRAFT_1079929</name>
</gene>
<proteinExistence type="predicted"/>
<reference evidence="2" key="1">
    <citation type="submission" date="2023-03" db="EMBL/GenBank/DDBJ databases">
        <title>Massive genome expansion in bonnet fungi (Mycena s.s.) driven by repeated elements and novel gene families across ecological guilds.</title>
        <authorList>
            <consortium name="Lawrence Berkeley National Laboratory"/>
            <person name="Harder C.B."/>
            <person name="Miyauchi S."/>
            <person name="Viragh M."/>
            <person name="Kuo A."/>
            <person name="Thoen E."/>
            <person name="Andreopoulos B."/>
            <person name="Lu D."/>
            <person name="Skrede I."/>
            <person name="Drula E."/>
            <person name="Henrissat B."/>
            <person name="Morin E."/>
            <person name="Kohler A."/>
            <person name="Barry K."/>
            <person name="LaButti K."/>
            <person name="Morin E."/>
            <person name="Salamov A."/>
            <person name="Lipzen A."/>
            <person name="Mereny Z."/>
            <person name="Hegedus B."/>
            <person name="Baldrian P."/>
            <person name="Stursova M."/>
            <person name="Weitz H."/>
            <person name="Taylor A."/>
            <person name="Grigoriev I.V."/>
            <person name="Nagy L.G."/>
            <person name="Martin F."/>
            <person name="Kauserud H."/>
        </authorList>
    </citation>
    <scope>NUCLEOTIDE SEQUENCE</scope>
    <source>
        <strain evidence="2">CBHHK002</strain>
    </source>
</reference>
<keyword evidence="3" id="KW-1185">Reference proteome</keyword>
<dbReference type="Proteomes" id="UP001218218">
    <property type="component" value="Unassembled WGS sequence"/>
</dbReference>
<feature type="transmembrane region" description="Helical" evidence="1">
    <location>
        <begin position="83"/>
        <end position="107"/>
    </location>
</feature>
<evidence type="ECO:0000313" key="2">
    <source>
        <dbReference type="EMBL" id="KAJ7348486.1"/>
    </source>
</evidence>